<keyword evidence="1" id="KW-1133">Transmembrane helix</keyword>
<evidence type="ECO:0000313" key="2">
    <source>
        <dbReference type="EMBL" id="OGF33319.1"/>
    </source>
</evidence>
<name>A0A1F5T325_9BACT</name>
<keyword evidence="1" id="KW-0812">Transmembrane</keyword>
<dbReference type="AlphaFoldDB" id="A0A1F5T325"/>
<feature type="transmembrane region" description="Helical" evidence="1">
    <location>
        <begin position="102"/>
        <end position="123"/>
    </location>
</feature>
<dbReference type="Proteomes" id="UP000179001">
    <property type="component" value="Unassembled WGS sequence"/>
</dbReference>
<evidence type="ECO:0000256" key="1">
    <source>
        <dbReference type="SAM" id="Phobius"/>
    </source>
</evidence>
<accession>A0A1F5T325</accession>
<protein>
    <submittedName>
        <fullName evidence="2">Uncharacterized protein</fullName>
    </submittedName>
</protein>
<gene>
    <name evidence="2" type="ORF">A2478_01295</name>
</gene>
<reference evidence="2 3" key="1">
    <citation type="journal article" date="2016" name="Nat. Commun.">
        <title>Thousands of microbial genomes shed light on interconnected biogeochemical processes in an aquifer system.</title>
        <authorList>
            <person name="Anantharaman K."/>
            <person name="Brown C.T."/>
            <person name="Hug L.A."/>
            <person name="Sharon I."/>
            <person name="Castelle C.J."/>
            <person name="Probst A.J."/>
            <person name="Thomas B.C."/>
            <person name="Singh A."/>
            <person name="Wilkins M.J."/>
            <person name="Karaoz U."/>
            <person name="Brodie E.L."/>
            <person name="Williams K.H."/>
            <person name="Hubbard S.S."/>
            <person name="Banfield J.F."/>
        </authorList>
    </citation>
    <scope>NUCLEOTIDE SEQUENCE [LARGE SCALE GENOMIC DNA]</scope>
</reference>
<comment type="caution">
    <text evidence="2">The sequence shown here is derived from an EMBL/GenBank/DDBJ whole genome shotgun (WGS) entry which is preliminary data.</text>
</comment>
<proteinExistence type="predicted"/>
<evidence type="ECO:0000313" key="3">
    <source>
        <dbReference type="Proteomes" id="UP000179001"/>
    </source>
</evidence>
<keyword evidence="1" id="KW-0472">Membrane</keyword>
<sequence length="133" mass="14760">MPPTSFYEKLAYGTHNLMLADSIPTSDLYQLIYGMMLFLSFGFFVAGIMANVMLDTNRWCYNNMGEIVGMSSCGIGSTLFAVFGLNSLLATELNVFWDIGSLIGGFLGIALIVITYITTKLYFCSKTIRQTRN</sequence>
<organism evidence="2 3">
    <name type="scientific">Candidatus Falkowbacteria bacterium RIFOXYC2_FULL_36_12</name>
    <dbReference type="NCBI Taxonomy" id="1798002"/>
    <lineage>
        <taxon>Bacteria</taxon>
        <taxon>Candidatus Falkowiibacteriota</taxon>
    </lineage>
</organism>
<dbReference type="EMBL" id="MFGJ01000001">
    <property type="protein sequence ID" value="OGF33319.1"/>
    <property type="molecule type" value="Genomic_DNA"/>
</dbReference>
<feature type="transmembrane region" description="Helical" evidence="1">
    <location>
        <begin position="66"/>
        <end position="90"/>
    </location>
</feature>
<feature type="transmembrane region" description="Helical" evidence="1">
    <location>
        <begin position="31"/>
        <end position="54"/>
    </location>
</feature>